<dbReference type="InterPro" id="IPR006121">
    <property type="entry name" value="HMA_dom"/>
</dbReference>
<dbReference type="PROSITE" id="PS51387">
    <property type="entry name" value="FAD_PCMH"/>
    <property type="match status" value="1"/>
</dbReference>
<evidence type="ECO:0000256" key="1">
    <source>
        <dbReference type="ARBA" id="ARBA00001974"/>
    </source>
</evidence>
<feature type="domain" description="FAD-binding PCMH-type" evidence="6">
    <location>
        <begin position="33"/>
        <end position="212"/>
    </location>
</feature>
<dbReference type="InterPro" id="IPR016164">
    <property type="entry name" value="FAD-linked_Oxase-like_C"/>
</dbReference>
<dbReference type="FunFam" id="1.10.45.10:FF:000001">
    <property type="entry name" value="D-lactate dehydrogenase mitochondrial"/>
    <property type="match status" value="1"/>
</dbReference>
<dbReference type="Gene3D" id="3.30.43.10">
    <property type="entry name" value="Uridine Diphospho-n-acetylenolpyruvylglucosamine Reductase, domain 2"/>
    <property type="match status" value="1"/>
</dbReference>
<dbReference type="InterPro" id="IPR006094">
    <property type="entry name" value="Oxid_FAD_bind_N"/>
</dbReference>
<accession>A0A6A8A042</accession>
<dbReference type="GO" id="GO:0071949">
    <property type="term" value="F:FAD binding"/>
    <property type="evidence" value="ECO:0007669"/>
    <property type="project" value="InterPro"/>
</dbReference>
<dbReference type="InterPro" id="IPR004113">
    <property type="entry name" value="FAD-bd_oxidored_4_C"/>
</dbReference>
<dbReference type="InterPro" id="IPR016171">
    <property type="entry name" value="Vanillyl_alc_oxidase_C-sub2"/>
</dbReference>
<dbReference type="RefSeq" id="WP_153319053.1">
    <property type="nucleotide sequence ID" value="NZ_WISP01000222.1"/>
</dbReference>
<dbReference type="EMBL" id="WISP01000222">
    <property type="protein sequence ID" value="MQW08496.1"/>
    <property type="molecule type" value="Genomic_DNA"/>
</dbReference>
<reference evidence="7" key="1">
    <citation type="journal article" date="2013" name="Genome Biol.">
        <title>Comparative genomics of the core and accessory genomes of 48 Sinorhizobium strains comprising five genospecies.</title>
        <authorList>
            <person name="Sugawara M."/>
            <person name="Epstein B."/>
            <person name="Badgley B.D."/>
            <person name="Unno T."/>
            <person name="Xu L."/>
            <person name="Reese J."/>
            <person name="Gyaneshwar P."/>
            <person name="Denny R."/>
            <person name="Mudge J."/>
            <person name="Bharti A.K."/>
            <person name="Farmer A.D."/>
            <person name="May G.D."/>
            <person name="Woodward J.E."/>
            <person name="Medigue C."/>
            <person name="Vallenet D."/>
            <person name="Lajus A."/>
            <person name="Rouy Z."/>
            <person name="Martinez-Vaz B."/>
            <person name="Tiffin P."/>
            <person name="Young N.D."/>
            <person name="Sadowsky M.J."/>
        </authorList>
    </citation>
    <scope>NUCLEOTIDE SEQUENCE</scope>
    <source>
        <strain evidence="7">M30</strain>
    </source>
</reference>
<dbReference type="Gene3D" id="3.30.465.10">
    <property type="match status" value="1"/>
</dbReference>
<dbReference type="InterPro" id="IPR036318">
    <property type="entry name" value="FAD-bd_PCMH-like_sf"/>
</dbReference>
<dbReference type="Gene3D" id="1.10.45.10">
    <property type="entry name" value="Vanillyl-alcohol Oxidase, Chain A, domain 4"/>
    <property type="match status" value="1"/>
</dbReference>
<dbReference type="Pfam" id="PF02913">
    <property type="entry name" value="FAD-oxidase_C"/>
    <property type="match status" value="1"/>
</dbReference>
<dbReference type="SUPFAM" id="SSF56176">
    <property type="entry name" value="FAD-binding/transporter-associated domain-like"/>
    <property type="match status" value="1"/>
</dbReference>
<dbReference type="Gene3D" id="3.30.70.2740">
    <property type="match status" value="1"/>
</dbReference>
<dbReference type="SUPFAM" id="SSF55103">
    <property type="entry name" value="FAD-linked oxidases, C-terminal domain"/>
    <property type="match status" value="1"/>
</dbReference>
<dbReference type="CDD" id="cd00371">
    <property type="entry name" value="HMA"/>
    <property type="match status" value="1"/>
</dbReference>
<dbReference type="GO" id="GO:0016491">
    <property type="term" value="F:oxidoreductase activity"/>
    <property type="evidence" value="ECO:0007669"/>
    <property type="project" value="UniProtKB-KW"/>
</dbReference>
<dbReference type="InterPro" id="IPR016166">
    <property type="entry name" value="FAD-bd_PCMH"/>
</dbReference>
<organism evidence="7">
    <name type="scientific">Rhizobium meliloti</name>
    <name type="common">Ensifer meliloti</name>
    <name type="synonym">Sinorhizobium meliloti</name>
    <dbReference type="NCBI Taxonomy" id="382"/>
    <lineage>
        <taxon>Bacteria</taxon>
        <taxon>Pseudomonadati</taxon>
        <taxon>Pseudomonadota</taxon>
        <taxon>Alphaproteobacteria</taxon>
        <taxon>Hyphomicrobiales</taxon>
        <taxon>Rhizobiaceae</taxon>
        <taxon>Sinorhizobium/Ensifer group</taxon>
        <taxon>Sinorhizobium</taxon>
    </lineage>
</organism>
<dbReference type="AlphaFoldDB" id="A0A6A8A042"/>
<evidence type="ECO:0000256" key="5">
    <source>
        <dbReference type="ARBA" id="ARBA00023002"/>
    </source>
</evidence>
<comment type="caution">
    <text evidence="7">The sequence shown here is derived from an EMBL/GenBank/DDBJ whole genome shotgun (WGS) entry which is preliminary data.</text>
</comment>
<sequence>MSVIDDLTSALGDAVLTGDRIAARHRGDASLTGRILPLAVVRPASVAEVADALRICNAHRQAVVPQGGLTGLAGGANPCAGDVAISLERLSGIEEIDAAAGTMTVLAGTPLEVAQRAAEDAGFLLPIDLGARGSCQVGGNLATNAGGIRVIRNGVARDNVLGLEAVLADGTVLSSMNKMIKNNTGYDLRQLFIGSEGTLGIITRAVLRLRPLPAGRLTALCALDSYENVVALLKRAQKELAGLSAYEAMWESYFRFNCVAEGLRLFEATPAFAVIVEEDLQGHEAERERFEAFLGRALEDGVIGDALIAQSQKEVQTFWRIREGHALDRLPLLLNFDVSLPIGEIGRFADECGKALRAKFPEAHVSFFGHVGDSNLHIAFSVPGATEETAHAVDAVVYGLVGIYSGSVSAEHGIGLVKRDFLDRSRSPAELELMRRIKNALDPNGILNPGKVLGSI</sequence>
<dbReference type="Pfam" id="PF01565">
    <property type="entry name" value="FAD_binding_4"/>
    <property type="match status" value="1"/>
</dbReference>
<evidence type="ECO:0000256" key="2">
    <source>
        <dbReference type="ARBA" id="ARBA00008000"/>
    </source>
</evidence>
<dbReference type="GO" id="GO:0046872">
    <property type="term" value="F:metal ion binding"/>
    <property type="evidence" value="ECO:0007669"/>
    <property type="project" value="InterPro"/>
</dbReference>
<gene>
    <name evidence="7" type="ORF">GHK45_33710</name>
</gene>
<evidence type="ECO:0000256" key="4">
    <source>
        <dbReference type="ARBA" id="ARBA00022827"/>
    </source>
</evidence>
<dbReference type="Gene3D" id="3.30.70.2190">
    <property type="match status" value="1"/>
</dbReference>
<evidence type="ECO:0000256" key="3">
    <source>
        <dbReference type="ARBA" id="ARBA00022630"/>
    </source>
</evidence>
<dbReference type="InterPro" id="IPR016167">
    <property type="entry name" value="FAD-bd_PCMH_sub1"/>
</dbReference>
<dbReference type="PANTHER" id="PTHR43716:SF1">
    <property type="entry name" value="D-2-HYDROXYGLUTARATE DEHYDROGENASE, MITOCHONDRIAL"/>
    <property type="match status" value="1"/>
</dbReference>
<keyword evidence="5" id="KW-0560">Oxidoreductase</keyword>
<name>A0A6A8A042_RHIML</name>
<proteinExistence type="inferred from homology"/>
<protein>
    <submittedName>
        <fullName evidence="7">FAD-binding protein</fullName>
    </submittedName>
</protein>
<dbReference type="InterPro" id="IPR051264">
    <property type="entry name" value="FAD-oxidored/transferase_4"/>
</dbReference>
<keyword evidence="3" id="KW-0285">Flavoprotein</keyword>
<keyword evidence="4" id="KW-0274">FAD</keyword>
<comment type="cofactor">
    <cofactor evidence="1">
        <name>FAD</name>
        <dbReference type="ChEBI" id="CHEBI:57692"/>
    </cofactor>
</comment>
<evidence type="ECO:0000259" key="6">
    <source>
        <dbReference type="PROSITE" id="PS51387"/>
    </source>
</evidence>
<dbReference type="PANTHER" id="PTHR43716">
    <property type="entry name" value="D-2-HYDROXYGLUTARATE DEHYDROGENASE, MITOCHONDRIAL"/>
    <property type="match status" value="1"/>
</dbReference>
<evidence type="ECO:0000313" key="7">
    <source>
        <dbReference type="EMBL" id="MQW08496.1"/>
    </source>
</evidence>
<dbReference type="InterPro" id="IPR016169">
    <property type="entry name" value="FAD-bd_PCMH_sub2"/>
</dbReference>
<dbReference type="GO" id="GO:0022904">
    <property type="term" value="P:respiratory electron transport chain"/>
    <property type="evidence" value="ECO:0007669"/>
    <property type="project" value="TreeGrafter"/>
</dbReference>
<comment type="similarity">
    <text evidence="2">Belongs to the FAD-binding oxidoreductase/transferase type 4 family.</text>
</comment>